<dbReference type="PANTHER" id="PTHR46929">
    <property type="entry name" value="EXPRESSED PROTEIN"/>
    <property type="match status" value="1"/>
</dbReference>
<feature type="domain" description="Myb/SANT-like" evidence="2">
    <location>
        <begin position="1"/>
        <end position="91"/>
    </location>
</feature>
<evidence type="ECO:0000313" key="4">
    <source>
        <dbReference type="Proteomes" id="UP000238479"/>
    </source>
</evidence>
<proteinExistence type="predicted"/>
<dbReference type="Pfam" id="PF12776">
    <property type="entry name" value="Myb_DNA-bind_3"/>
    <property type="match status" value="1"/>
</dbReference>
<protein>
    <submittedName>
        <fullName evidence="3">Putative Myb/SANT-like domain-containing protein</fullName>
    </submittedName>
</protein>
<dbReference type="InterPro" id="IPR024752">
    <property type="entry name" value="Myb/SANT-like_dom"/>
</dbReference>
<dbReference type="Gramene" id="PRQ55958">
    <property type="protein sequence ID" value="PRQ55958"/>
    <property type="gene ID" value="RchiOBHm_Chr1g0330381"/>
</dbReference>
<dbReference type="EMBL" id="PDCK01000039">
    <property type="protein sequence ID" value="PRQ55958.1"/>
    <property type="molecule type" value="Genomic_DNA"/>
</dbReference>
<evidence type="ECO:0000259" key="2">
    <source>
        <dbReference type="Pfam" id="PF12776"/>
    </source>
</evidence>
<feature type="region of interest" description="Disordered" evidence="1">
    <location>
        <begin position="165"/>
        <end position="191"/>
    </location>
</feature>
<name>A0A2P6SB86_ROSCH</name>
<gene>
    <name evidence="3" type="ORF">RchiOBHm_Chr1g0330381</name>
</gene>
<accession>A0A2P6SB86</accession>
<dbReference type="OMA" id="NWIHNKL"/>
<sequence length="277" mass="31132">MEHALANILREERGLGHKGDNGWKAVAYNTAADILSAQFDIQISADNIKNRVKSWIKFYGIVSDILSQSGFSWDSSTQMISIDENSVWEEYVKSHDEAIIFRFKRIPNWDDIVDLCGKDRAIGEGAETGFEATEVMTPPANEDNHVDLEGDDQASEDIHIIENISPNQASSQKKRNEAIVSSSVPPPKRRVTTKDVLGTSVDRMASSFEELIRATTKSLAPKDVWTEIMAITDLSREEQIKACAWFIENDKQFLMLKEVPVEMKKDMVLIFISYGSA</sequence>
<keyword evidence="4" id="KW-1185">Reference proteome</keyword>
<dbReference type="PANTHER" id="PTHR46929:SF3">
    <property type="entry name" value="MYB_SANT-LIKE DOMAIN-CONTAINING PROTEIN"/>
    <property type="match status" value="1"/>
</dbReference>
<comment type="caution">
    <text evidence="3">The sequence shown here is derived from an EMBL/GenBank/DDBJ whole genome shotgun (WGS) entry which is preliminary data.</text>
</comment>
<reference evidence="3 4" key="1">
    <citation type="journal article" date="2018" name="Nat. Genet.">
        <title>The Rosa genome provides new insights in the design of modern roses.</title>
        <authorList>
            <person name="Bendahmane M."/>
        </authorList>
    </citation>
    <scope>NUCLEOTIDE SEQUENCE [LARGE SCALE GENOMIC DNA]</scope>
    <source>
        <strain evidence="4">cv. Old Blush</strain>
    </source>
</reference>
<dbReference type="AlphaFoldDB" id="A0A2P6SB86"/>
<dbReference type="OrthoDB" id="1165583at2759"/>
<evidence type="ECO:0000313" key="3">
    <source>
        <dbReference type="EMBL" id="PRQ55958.1"/>
    </source>
</evidence>
<evidence type="ECO:0000256" key="1">
    <source>
        <dbReference type="SAM" id="MobiDB-lite"/>
    </source>
</evidence>
<dbReference type="Proteomes" id="UP000238479">
    <property type="component" value="Chromosome 1"/>
</dbReference>
<organism evidence="3 4">
    <name type="scientific">Rosa chinensis</name>
    <name type="common">China rose</name>
    <dbReference type="NCBI Taxonomy" id="74649"/>
    <lineage>
        <taxon>Eukaryota</taxon>
        <taxon>Viridiplantae</taxon>
        <taxon>Streptophyta</taxon>
        <taxon>Embryophyta</taxon>
        <taxon>Tracheophyta</taxon>
        <taxon>Spermatophyta</taxon>
        <taxon>Magnoliopsida</taxon>
        <taxon>eudicotyledons</taxon>
        <taxon>Gunneridae</taxon>
        <taxon>Pentapetalae</taxon>
        <taxon>rosids</taxon>
        <taxon>fabids</taxon>
        <taxon>Rosales</taxon>
        <taxon>Rosaceae</taxon>
        <taxon>Rosoideae</taxon>
        <taxon>Rosoideae incertae sedis</taxon>
        <taxon>Rosa</taxon>
    </lineage>
</organism>